<feature type="domain" description="Leucine-rich repeat-containing N-terminal plant-type" evidence="11">
    <location>
        <begin position="33"/>
        <end position="71"/>
    </location>
</feature>
<evidence type="ECO:0000259" key="11">
    <source>
        <dbReference type="Pfam" id="PF08263"/>
    </source>
</evidence>
<keyword evidence="2" id="KW-0433">Leucine-rich repeat</keyword>
<dbReference type="Gene3D" id="3.80.10.10">
    <property type="entry name" value="Ribonuclease Inhibitor"/>
    <property type="match status" value="2"/>
</dbReference>
<keyword evidence="7" id="KW-0472">Membrane</keyword>
<keyword evidence="13" id="KW-1185">Reference proteome</keyword>
<keyword evidence="6" id="KW-1133">Transmembrane helix</keyword>
<keyword evidence="4 10" id="KW-0732">Signal</keyword>
<organism evidence="12 13">
    <name type="scientific">Citrus sinensis</name>
    <name type="common">Sweet orange</name>
    <name type="synonym">Citrus aurantium var. sinensis</name>
    <dbReference type="NCBI Taxonomy" id="2711"/>
    <lineage>
        <taxon>Eukaryota</taxon>
        <taxon>Viridiplantae</taxon>
        <taxon>Streptophyta</taxon>
        <taxon>Embryophyta</taxon>
        <taxon>Tracheophyta</taxon>
        <taxon>Spermatophyta</taxon>
        <taxon>Magnoliopsida</taxon>
        <taxon>eudicotyledons</taxon>
        <taxon>Gunneridae</taxon>
        <taxon>Pentapetalae</taxon>
        <taxon>rosids</taxon>
        <taxon>malvids</taxon>
        <taxon>Sapindales</taxon>
        <taxon>Rutaceae</taxon>
        <taxon>Aurantioideae</taxon>
        <taxon>Citrus</taxon>
    </lineage>
</organism>
<evidence type="ECO:0000256" key="8">
    <source>
        <dbReference type="ARBA" id="ARBA00023170"/>
    </source>
</evidence>
<dbReference type="GO" id="GO:0016020">
    <property type="term" value="C:membrane"/>
    <property type="evidence" value="ECO:0007669"/>
    <property type="project" value="UniProtKB-SubCell"/>
</dbReference>
<dbReference type="SMR" id="A0A067D8E9"/>
<evidence type="ECO:0000256" key="6">
    <source>
        <dbReference type="ARBA" id="ARBA00022989"/>
    </source>
</evidence>
<dbReference type="InterPro" id="IPR001611">
    <property type="entry name" value="Leu-rich_rpt"/>
</dbReference>
<evidence type="ECO:0000256" key="3">
    <source>
        <dbReference type="ARBA" id="ARBA00022692"/>
    </source>
</evidence>
<feature type="signal peptide" evidence="10">
    <location>
        <begin position="1"/>
        <end position="24"/>
    </location>
</feature>
<dbReference type="Pfam" id="PF08263">
    <property type="entry name" value="LRRNT_2"/>
    <property type="match status" value="1"/>
</dbReference>
<dbReference type="Pfam" id="PF13855">
    <property type="entry name" value="LRR_8"/>
    <property type="match status" value="1"/>
</dbReference>
<evidence type="ECO:0000256" key="10">
    <source>
        <dbReference type="SAM" id="SignalP"/>
    </source>
</evidence>
<sequence>MSVVLVFALFLFELLVISISFCNGSSDHMGCLESEREALLRFKQDLQDPSNRLASWNIGGDCCTWAGIVCDNVTGHIIELNLRNPFTYYRRSRYKANPRSMLVGKGPIPSWLYRLTHLEQLSVADRPSLASREDQDLLSNIRQRLSKCRTGAKSSQEISDIFDIFSGCVSKGLEILVLRSSSISGHLTEQIGHFKNLDTLDLGNNSIVGLVPLSLNELSKLRILHLSDNKLNGTLSEIHFVNLTKLSVFSVNENNLTLKFLDLGENQIHGEMTNLTNATQLWYLRLHSNNFSGPLSLISSNLVYLDLFNNSFLGSISHFWCYRSNETKRLRALSLGDNYLQGE</sequence>
<dbReference type="PROSITE" id="PS51450">
    <property type="entry name" value="LRR"/>
    <property type="match status" value="1"/>
</dbReference>
<proteinExistence type="predicted"/>
<dbReference type="AlphaFoldDB" id="A0A067D8E9"/>
<protein>
    <recommendedName>
        <fullName evidence="11">Leucine-rich repeat-containing N-terminal plant-type domain-containing protein</fullName>
    </recommendedName>
</protein>
<dbReference type="Proteomes" id="UP000027120">
    <property type="component" value="Unassembled WGS sequence"/>
</dbReference>
<dbReference type="Pfam" id="PF00560">
    <property type="entry name" value="LRR_1"/>
    <property type="match status" value="1"/>
</dbReference>
<name>A0A067D8E9_CITSI</name>
<dbReference type="InterPro" id="IPR032675">
    <property type="entry name" value="LRR_dom_sf"/>
</dbReference>
<evidence type="ECO:0000256" key="9">
    <source>
        <dbReference type="ARBA" id="ARBA00023180"/>
    </source>
</evidence>
<evidence type="ECO:0000313" key="12">
    <source>
        <dbReference type="EMBL" id="KDO37830.1"/>
    </source>
</evidence>
<gene>
    <name evidence="12" type="ORF">CISIN_1g040876mg</name>
</gene>
<keyword evidence="9" id="KW-0325">Glycoprotein</keyword>
<evidence type="ECO:0000256" key="4">
    <source>
        <dbReference type="ARBA" id="ARBA00022729"/>
    </source>
</evidence>
<dbReference type="EMBL" id="KK789543">
    <property type="protein sequence ID" value="KDO37830.1"/>
    <property type="molecule type" value="Genomic_DNA"/>
</dbReference>
<dbReference type="InterPro" id="IPR013210">
    <property type="entry name" value="LRR_N_plant-typ"/>
</dbReference>
<evidence type="ECO:0000313" key="13">
    <source>
        <dbReference type="Proteomes" id="UP000027120"/>
    </source>
</evidence>
<dbReference type="SUPFAM" id="SSF52058">
    <property type="entry name" value="L domain-like"/>
    <property type="match status" value="1"/>
</dbReference>
<keyword evidence="8" id="KW-0675">Receptor</keyword>
<feature type="chain" id="PRO_5001638418" description="Leucine-rich repeat-containing N-terminal plant-type domain-containing protein" evidence="10">
    <location>
        <begin position="25"/>
        <end position="343"/>
    </location>
</feature>
<keyword evidence="3" id="KW-0812">Transmembrane</keyword>
<evidence type="ECO:0000256" key="1">
    <source>
        <dbReference type="ARBA" id="ARBA00004479"/>
    </source>
</evidence>
<dbReference type="PANTHER" id="PTHR48063">
    <property type="entry name" value="LRR RECEPTOR-LIKE KINASE"/>
    <property type="match status" value="1"/>
</dbReference>
<reference evidence="12 13" key="1">
    <citation type="submission" date="2014-04" db="EMBL/GenBank/DDBJ databases">
        <authorList>
            <consortium name="International Citrus Genome Consortium"/>
            <person name="Gmitter F."/>
            <person name="Chen C."/>
            <person name="Farmerie W."/>
            <person name="Harkins T."/>
            <person name="Desany B."/>
            <person name="Mohiuddin M."/>
            <person name="Kodira C."/>
            <person name="Borodovsky M."/>
            <person name="Lomsadze A."/>
            <person name="Burns P."/>
            <person name="Jenkins J."/>
            <person name="Prochnik S."/>
            <person name="Shu S."/>
            <person name="Chapman J."/>
            <person name="Pitluck S."/>
            <person name="Schmutz J."/>
            <person name="Rokhsar D."/>
        </authorList>
    </citation>
    <scope>NUCLEOTIDE SEQUENCE</scope>
</reference>
<dbReference type="InterPro" id="IPR046956">
    <property type="entry name" value="RLP23-like"/>
</dbReference>
<comment type="subcellular location">
    <subcellularLocation>
        <location evidence="1">Membrane</location>
        <topology evidence="1">Single-pass type I membrane protein</topology>
    </subcellularLocation>
</comment>
<dbReference type="STRING" id="2711.A0A067D8E9"/>
<evidence type="ECO:0000256" key="7">
    <source>
        <dbReference type="ARBA" id="ARBA00023136"/>
    </source>
</evidence>
<evidence type="ECO:0000256" key="5">
    <source>
        <dbReference type="ARBA" id="ARBA00022737"/>
    </source>
</evidence>
<keyword evidence="5" id="KW-0677">Repeat</keyword>
<accession>A0A067D8E9</accession>
<evidence type="ECO:0000256" key="2">
    <source>
        <dbReference type="ARBA" id="ARBA00022614"/>
    </source>
</evidence>